<comment type="caution">
    <text evidence="2">The sequence shown here is derived from an EMBL/GenBank/DDBJ whole genome shotgun (WGS) entry which is preliminary data.</text>
</comment>
<evidence type="ECO:0000313" key="2">
    <source>
        <dbReference type="EMBL" id="KAK7820517.1"/>
    </source>
</evidence>
<feature type="region of interest" description="Disordered" evidence="1">
    <location>
        <begin position="35"/>
        <end position="62"/>
    </location>
</feature>
<protein>
    <submittedName>
        <fullName evidence="2">Uncharacterized protein</fullName>
    </submittedName>
</protein>
<organism evidence="2 3">
    <name type="scientific">Quercus suber</name>
    <name type="common">Cork oak</name>
    <dbReference type="NCBI Taxonomy" id="58331"/>
    <lineage>
        <taxon>Eukaryota</taxon>
        <taxon>Viridiplantae</taxon>
        <taxon>Streptophyta</taxon>
        <taxon>Embryophyta</taxon>
        <taxon>Tracheophyta</taxon>
        <taxon>Spermatophyta</taxon>
        <taxon>Magnoliopsida</taxon>
        <taxon>eudicotyledons</taxon>
        <taxon>Gunneridae</taxon>
        <taxon>Pentapetalae</taxon>
        <taxon>rosids</taxon>
        <taxon>fabids</taxon>
        <taxon>Fagales</taxon>
        <taxon>Fagaceae</taxon>
        <taxon>Quercus</taxon>
    </lineage>
</organism>
<keyword evidence="3" id="KW-1185">Reference proteome</keyword>
<gene>
    <name evidence="2" type="ORF">CFP56_038746</name>
</gene>
<feature type="region of interest" description="Disordered" evidence="1">
    <location>
        <begin position="117"/>
        <end position="141"/>
    </location>
</feature>
<name>A0AAW0J1J0_QUESU</name>
<sequence length="141" mass="15251">MQRLHMASSDRPSPSLTLILIPPVTDPHSQALSQAVKPSLWPQPLSSPPQLGAGKLSPTNPPSLSLAVGNSLHLAVRSGYACKYAMQVYRLFTVELVEGAMDLNFGRFGFQRTVSEDLNTGPRTRHAKASPAQLGGLRQKH</sequence>
<reference evidence="2 3" key="1">
    <citation type="journal article" date="2018" name="Sci. Data">
        <title>The draft genome sequence of cork oak.</title>
        <authorList>
            <person name="Ramos A.M."/>
            <person name="Usie A."/>
            <person name="Barbosa P."/>
            <person name="Barros P.M."/>
            <person name="Capote T."/>
            <person name="Chaves I."/>
            <person name="Simoes F."/>
            <person name="Abreu I."/>
            <person name="Carrasquinho I."/>
            <person name="Faro C."/>
            <person name="Guimaraes J.B."/>
            <person name="Mendonca D."/>
            <person name="Nobrega F."/>
            <person name="Rodrigues L."/>
            <person name="Saibo N.J.M."/>
            <person name="Varela M.C."/>
            <person name="Egas C."/>
            <person name="Matos J."/>
            <person name="Miguel C.M."/>
            <person name="Oliveira M.M."/>
            <person name="Ricardo C.P."/>
            <person name="Goncalves S."/>
        </authorList>
    </citation>
    <scope>NUCLEOTIDE SEQUENCE [LARGE SCALE GENOMIC DNA]</scope>
    <source>
        <strain evidence="3">cv. HL8</strain>
    </source>
</reference>
<proteinExistence type="predicted"/>
<accession>A0AAW0J1J0</accession>
<dbReference type="EMBL" id="PKMF04000735">
    <property type="protein sequence ID" value="KAK7820517.1"/>
    <property type="molecule type" value="Genomic_DNA"/>
</dbReference>
<dbReference type="Proteomes" id="UP000237347">
    <property type="component" value="Unassembled WGS sequence"/>
</dbReference>
<dbReference type="AlphaFoldDB" id="A0AAW0J1J0"/>
<evidence type="ECO:0000256" key="1">
    <source>
        <dbReference type="SAM" id="MobiDB-lite"/>
    </source>
</evidence>
<evidence type="ECO:0000313" key="3">
    <source>
        <dbReference type="Proteomes" id="UP000237347"/>
    </source>
</evidence>
<feature type="compositionally biased region" description="Low complexity" evidence="1">
    <location>
        <begin position="38"/>
        <end position="51"/>
    </location>
</feature>